<dbReference type="Proteomes" id="UP000321175">
    <property type="component" value="Unassembled WGS sequence"/>
</dbReference>
<dbReference type="Gene3D" id="1.10.10.10">
    <property type="entry name" value="Winged helix-like DNA-binding domain superfamily/Winged helix DNA-binding domain"/>
    <property type="match status" value="1"/>
</dbReference>
<dbReference type="EMBL" id="BJWA01000007">
    <property type="protein sequence ID" value="GEL80087.1"/>
    <property type="molecule type" value="Genomic_DNA"/>
</dbReference>
<evidence type="ECO:0000313" key="3">
    <source>
        <dbReference type="Proteomes" id="UP000321175"/>
    </source>
</evidence>
<reference evidence="2 3" key="1">
    <citation type="submission" date="2019-07" db="EMBL/GenBank/DDBJ databases">
        <title>Whole genome shotgun sequence of Enterococcus mundtii NBRC 100490.</title>
        <authorList>
            <person name="Hosoyama A."/>
            <person name="Uohara A."/>
            <person name="Ohji S."/>
            <person name="Ichikawa N."/>
        </authorList>
    </citation>
    <scope>NUCLEOTIDE SEQUENCE [LARGE SCALE GENOMIC DNA]</scope>
    <source>
        <strain evidence="2 3">NBRC 100490</strain>
    </source>
</reference>
<dbReference type="InterPro" id="IPR011741">
    <property type="entry name" value="Phg_2220_C"/>
</dbReference>
<feature type="domain" description="Phage conserved hypothetical protein C-terminal" evidence="1">
    <location>
        <begin position="154"/>
        <end position="225"/>
    </location>
</feature>
<dbReference type="InterPro" id="IPR036388">
    <property type="entry name" value="WH-like_DNA-bd_sf"/>
</dbReference>
<keyword evidence="3" id="KW-1185">Reference proteome</keyword>
<dbReference type="Pfam" id="PF09524">
    <property type="entry name" value="Phg_2220_C"/>
    <property type="match status" value="1"/>
</dbReference>
<dbReference type="Pfam" id="PF13730">
    <property type="entry name" value="HTH_36"/>
    <property type="match status" value="1"/>
</dbReference>
<name>A0ABQ0VC83_ENTMU</name>
<sequence length="258" mass="29328">MDKNILKQEDLLSKGYGIIPKLVMKDLKISAEAKAIYAYICSYCGAGDTAFPSVELICHDLGISEKRYQRHIKQLKENGYVIVTRNRIKSGFSNNIYTLPKTVAVQNVPVQSIPVQSLPVQNVPTNINSLNNNNLNSNKKDNMSSSEKIPFKKIIDHLNQVTGSRFSSKSSDTQKHIKARWNEGNTLEDFISVIDIKNSQWKDNDDMRKYLRPSTLFSAKNFENYKGEAIAEKRKANQKEQVNDIDLHELDKLFGDDT</sequence>
<protein>
    <recommendedName>
        <fullName evidence="1">Phage conserved hypothetical protein C-terminal domain-containing protein</fullName>
    </recommendedName>
</protein>
<comment type="caution">
    <text evidence="2">The sequence shown here is derived from an EMBL/GenBank/DDBJ whole genome shotgun (WGS) entry which is preliminary data.</text>
</comment>
<organism evidence="2 3">
    <name type="scientific">Enterococcus mundtii</name>
    <dbReference type="NCBI Taxonomy" id="53346"/>
    <lineage>
        <taxon>Bacteria</taxon>
        <taxon>Bacillati</taxon>
        <taxon>Bacillota</taxon>
        <taxon>Bacilli</taxon>
        <taxon>Lactobacillales</taxon>
        <taxon>Enterococcaceae</taxon>
        <taxon>Enterococcus</taxon>
    </lineage>
</organism>
<accession>A0ABQ0VC83</accession>
<dbReference type="RefSeq" id="WP_071866794.1">
    <property type="nucleotide sequence ID" value="NZ_BJWA01000007.1"/>
</dbReference>
<evidence type="ECO:0000259" key="1">
    <source>
        <dbReference type="Pfam" id="PF09524"/>
    </source>
</evidence>
<dbReference type="NCBIfam" id="TIGR02220">
    <property type="entry name" value="phg_TIGR02220"/>
    <property type="match status" value="1"/>
</dbReference>
<gene>
    <name evidence="2" type="ORF">EMU01_12310</name>
</gene>
<dbReference type="GeneID" id="60999703"/>
<evidence type="ECO:0000313" key="2">
    <source>
        <dbReference type="EMBL" id="GEL80087.1"/>
    </source>
</evidence>
<proteinExistence type="predicted"/>